<protein>
    <submittedName>
        <fullName evidence="13">ABC transporter B family member 13-like isoform X2</fullName>
    </submittedName>
</protein>
<dbReference type="InterPro" id="IPR027417">
    <property type="entry name" value="P-loop_NTPase"/>
</dbReference>
<evidence type="ECO:0000313" key="13">
    <source>
        <dbReference type="EMBL" id="KAA0063296.1"/>
    </source>
</evidence>
<dbReference type="GO" id="GO:0005743">
    <property type="term" value="C:mitochondrial inner membrane"/>
    <property type="evidence" value="ECO:0007669"/>
    <property type="project" value="TreeGrafter"/>
</dbReference>
<evidence type="ECO:0000256" key="6">
    <source>
        <dbReference type="ARBA" id="ARBA00022741"/>
    </source>
</evidence>
<comment type="similarity">
    <text evidence="2">Belongs to the ABC transporter superfamily. ABCB family. Multidrug resistance exporter (TC 3.A.1.201) subfamily.</text>
</comment>
<feature type="domain" description="ABC transmembrane type-1" evidence="12">
    <location>
        <begin position="1"/>
        <end position="127"/>
    </location>
</feature>
<comment type="subcellular location">
    <subcellularLocation>
        <location evidence="1">Membrane</location>
        <topology evidence="1">Multi-pass membrane protein</topology>
    </subcellularLocation>
</comment>
<organism evidence="13 14">
    <name type="scientific">Cucumis melo var. makuwa</name>
    <name type="common">Oriental melon</name>
    <dbReference type="NCBI Taxonomy" id="1194695"/>
    <lineage>
        <taxon>Eukaryota</taxon>
        <taxon>Viridiplantae</taxon>
        <taxon>Streptophyta</taxon>
        <taxon>Embryophyta</taxon>
        <taxon>Tracheophyta</taxon>
        <taxon>Spermatophyta</taxon>
        <taxon>Magnoliopsida</taxon>
        <taxon>eudicotyledons</taxon>
        <taxon>Gunneridae</taxon>
        <taxon>Pentapetalae</taxon>
        <taxon>rosids</taxon>
        <taxon>fabids</taxon>
        <taxon>Cucurbitales</taxon>
        <taxon>Cucurbitaceae</taxon>
        <taxon>Benincaseae</taxon>
        <taxon>Cucumis</taxon>
    </lineage>
</organism>
<dbReference type="SUPFAM" id="SSF52540">
    <property type="entry name" value="P-loop containing nucleoside triphosphate hydrolases"/>
    <property type="match status" value="1"/>
</dbReference>
<dbReference type="SUPFAM" id="SSF90123">
    <property type="entry name" value="ABC transporter transmembrane region"/>
    <property type="match status" value="1"/>
</dbReference>
<dbReference type="GO" id="GO:0015421">
    <property type="term" value="F:ABC-type oligopeptide transporter activity"/>
    <property type="evidence" value="ECO:0007669"/>
    <property type="project" value="TreeGrafter"/>
</dbReference>
<proteinExistence type="inferred from homology"/>
<evidence type="ECO:0000256" key="2">
    <source>
        <dbReference type="ARBA" id="ARBA00007577"/>
    </source>
</evidence>
<dbReference type="Pfam" id="PF00005">
    <property type="entry name" value="ABC_tran"/>
    <property type="match status" value="1"/>
</dbReference>
<comment type="caution">
    <text evidence="13">The sequence shown here is derived from an EMBL/GenBank/DDBJ whole genome shotgun (WGS) entry which is preliminary data.</text>
</comment>
<dbReference type="EMBL" id="SSTE01002875">
    <property type="protein sequence ID" value="KAA0063296.1"/>
    <property type="molecule type" value="Genomic_DNA"/>
</dbReference>
<dbReference type="PROSITE" id="PS50893">
    <property type="entry name" value="ABC_TRANSPORTER_2"/>
    <property type="match status" value="1"/>
</dbReference>
<keyword evidence="7" id="KW-0067">ATP-binding</keyword>
<gene>
    <name evidence="13" type="ORF">E6C27_scaffold205G001190</name>
</gene>
<evidence type="ECO:0000313" key="14">
    <source>
        <dbReference type="Proteomes" id="UP000321393"/>
    </source>
</evidence>
<reference evidence="13 14" key="1">
    <citation type="submission" date="2019-08" db="EMBL/GenBank/DDBJ databases">
        <title>Draft genome sequences of two oriental melons (Cucumis melo L. var makuwa).</title>
        <authorList>
            <person name="Kwon S.-Y."/>
        </authorList>
    </citation>
    <scope>NUCLEOTIDE SEQUENCE [LARGE SCALE GENOMIC DNA]</scope>
    <source>
        <strain evidence="14">cv. SW 3</strain>
        <tissue evidence="13">Leaf</tissue>
    </source>
</reference>
<dbReference type="FunFam" id="3.40.50.300:FF:000251">
    <property type="entry name" value="ABC transporter B family member 19"/>
    <property type="match status" value="1"/>
</dbReference>
<dbReference type="InterPro" id="IPR003593">
    <property type="entry name" value="AAA+_ATPase"/>
</dbReference>
<keyword evidence="5" id="KW-0677">Repeat</keyword>
<dbReference type="Pfam" id="PF00664">
    <property type="entry name" value="ABC_membrane"/>
    <property type="match status" value="1"/>
</dbReference>
<evidence type="ECO:0000259" key="12">
    <source>
        <dbReference type="PROSITE" id="PS50929"/>
    </source>
</evidence>
<evidence type="ECO:0000256" key="10">
    <source>
        <dbReference type="SAM" id="Phobius"/>
    </source>
</evidence>
<dbReference type="PANTHER" id="PTHR43394:SF11">
    <property type="entry name" value="ATP-BINDING CASSETTE TRANSPORTER"/>
    <property type="match status" value="1"/>
</dbReference>
<keyword evidence="6" id="KW-0547">Nucleotide-binding</keyword>
<evidence type="ECO:0000256" key="1">
    <source>
        <dbReference type="ARBA" id="ARBA00004141"/>
    </source>
</evidence>
<feature type="transmembrane region" description="Helical" evidence="10">
    <location>
        <begin position="67"/>
        <end position="89"/>
    </location>
</feature>
<evidence type="ECO:0000256" key="7">
    <source>
        <dbReference type="ARBA" id="ARBA00022840"/>
    </source>
</evidence>
<dbReference type="SMART" id="SM00382">
    <property type="entry name" value="AAA"/>
    <property type="match status" value="1"/>
</dbReference>
<dbReference type="GO" id="GO:0090374">
    <property type="term" value="P:oligopeptide export from mitochondrion"/>
    <property type="evidence" value="ECO:0007669"/>
    <property type="project" value="TreeGrafter"/>
</dbReference>
<dbReference type="InterPro" id="IPR003439">
    <property type="entry name" value="ABC_transporter-like_ATP-bd"/>
</dbReference>
<evidence type="ECO:0000259" key="11">
    <source>
        <dbReference type="PROSITE" id="PS50893"/>
    </source>
</evidence>
<sequence length="406" mass="44283">MQQLFLKGFGGDYSQAHNRATAVAHEAIANIRTIASFGAEEKISNQFAFELNKPNKQALMRGHVAGFGYGTSQFFAFCSYALGLWYASTLIKHKHSNFGDIIKSFMVLIITSLAIAETLALTPDIVKGSQALGSVFNILHRKTIIDSNNSSAEMVTNIIGDIEFKNVSFKYPARPDITIFEDLNLRISAGKSVAVVGQSGSGKGTVIALVMRFYDPISGTILIDGHDIKSLNLRSLRMKIGLVQQEPGLFSTTIYENIKYGNQEASEIEVMKAAKAANAHGFISRMPNGYQTQVGLQLSGGQKQRVAIARAILKDPSILLLDEATSALDAASERQVQEALDRLMEGRTTILVAHQLTTIRDANRIAVLKSGRVVEIGSHGSLLKNPDSIYKQLVNLQHETTVQSLE</sequence>
<keyword evidence="8 10" id="KW-1133">Transmembrane helix</keyword>
<dbReference type="InterPro" id="IPR011527">
    <property type="entry name" value="ABC1_TM_dom"/>
</dbReference>
<dbReference type="PROSITE" id="PS00211">
    <property type="entry name" value="ABC_TRANSPORTER_1"/>
    <property type="match status" value="1"/>
</dbReference>
<dbReference type="Proteomes" id="UP000321393">
    <property type="component" value="Unassembled WGS sequence"/>
</dbReference>
<keyword evidence="9 10" id="KW-0472">Membrane</keyword>
<name>A0A5A7VA36_CUCMM</name>
<dbReference type="CDD" id="cd03249">
    <property type="entry name" value="ABC_MTABC3_MDL1_MDL2"/>
    <property type="match status" value="1"/>
</dbReference>
<dbReference type="InterPro" id="IPR039421">
    <property type="entry name" value="Type_1_exporter"/>
</dbReference>
<dbReference type="GO" id="GO:0016887">
    <property type="term" value="F:ATP hydrolysis activity"/>
    <property type="evidence" value="ECO:0007669"/>
    <property type="project" value="InterPro"/>
</dbReference>
<dbReference type="OrthoDB" id="6500128at2759"/>
<dbReference type="AlphaFoldDB" id="A0A5A7VA36"/>
<dbReference type="InterPro" id="IPR017871">
    <property type="entry name" value="ABC_transporter-like_CS"/>
</dbReference>
<feature type="transmembrane region" description="Helical" evidence="10">
    <location>
        <begin position="101"/>
        <end position="121"/>
    </location>
</feature>
<evidence type="ECO:0000256" key="9">
    <source>
        <dbReference type="ARBA" id="ARBA00023136"/>
    </source>
</evidence>
<dbReference type="InterPro" id="IPR036640">
    <property type="entry name" value="ABC1_TM_sf"/>
</dbReference>
<dbReference type="Gene3D" id="3.40.50.300">
    <property type="entry name" value="P-loop containing nucleotide triphosphate hydrolases"/>
    <property type="match status" value="1"/>
</dbReference>
<evidence type="ECO:0000256" key="4">
    <source>
        <dbReference type="ARBA" id="ARBA00022692"/>
    </source>
</evidence>
<dbReference type="PROSITE" id="PS50929">
    <property type="entry name" value="ABC_TM1F"/>
    <property type="match status" value="1"/>
</dbReference>
<evidence type="ECO:0000256" key="3">
    <source>
        <dbReference type="ARBA" id="ARBA00022448"/>
    </source>
</evidence>
<accession>A0A5A7VA36</accession>
<dbReference type="GO" id="GO:0005524">
    <property type="term" value="F:ATP binding"/>
    <property type="evidence" value="ECO:0007669"/>
    <property type="project" value="UniProtKB-KW"/>
</dbReference>
<feature type="domain" description="ABC transporter" evidence="11">
    <location>
        <begin position="162"/>
        <end position="395"/>
    </location>
</feature>
<evidence type="ECO:0000256" key="5">
    <source>
        <dbReference type="ARBA" id="ARBA00022737"/>
    </source>
</evidence>
<dbReference type="Gene3D" id="1.20.1560.10">
    <property type="entry name" value="ABC transporter type 1, transmembrane domain"/>
    <property type="match status" value="1"/>
</dbReference>
<dbReference type="PANTHER" id="PTHR43394">
    <property type="entry name" value="ATP-DEPENDENT PERMEASE MDL1, MITOCHONDRIAL"/>
    <property type="match status" value="1"/>
</dbReference>
<evidence type="ECO:0000256" key="8">
    <source>
        <dbReference type="ARBA" id="ARBA00022989"/>
    </source>
</evidence>
<keyword evidence="3" id="KW-0813">Transport</keyword>
<keyword evidence="4 10" id="KW-0812">Transmembrane</keyword>